<dbReference type="AlphaFoldDB" id="A0A1E4SM48"/>
<feature type="transmembrane region" description="Helical" evidence="1">
    <location>
        <begin position="175"/>
        <end position="199"/>
    </location>
</feature>
<feature type="transmembrane region" description="Helical" evidence="1">
    <location>
        <begin position="111"/>
        <end position="129"/>
    </location>
</feature>
<feature type="transmembrane region" description="Helical" evidence="1">
    <location>
        <begin position="286"/>
        <end position="303"/>
    </location>
</feature>
<dbReference type="EMBL" id="KV453910">
    <property type="protein sequence ID" value="ODV80487.1"/>
    <property type="molecule type" value="Genomic_DNA"/>
</dbReference>
<dbReference type="Proteomes" id="UP000094285">
    <property type="component" value="Unassembled WGS sequence"/>
</dbReference>
<protein>
    <submittedName>
        <fullName evidence="2">Uncharacterized protein</fullName>
    </submittedName>
</protein>
<keyword evidence="1" id="KW-1133">Transmembrane helix</keyword>
<feature type="transmembrane region" description="Helical" evidence="1">
    <location>
        <begin position="258"/>
        <end position="279"/>
    </location>
</feature>
<proteinExistence type="predicted"/>
<reference evidence="3" key="1">
    <citation type="submission" date="2016-05" db="EMBL/GenBank/DDBJ databases">
        <title>Comparative genomics of biotechnologically important yeasts.</title>
        <authorList>
            <consortium name="DOE Joint Genome Institute"/>
            <person name="Riley R."/>
            <person name="Haridas S."/>
            <person name="Wolfe K.H."/>
            <person name="Lopes M.R."/>
            <person name="Hittinger C.T."/>
            <person name="Goker M."/>
            <person name="Salamov A."/>
            <person name="Wisecaver J."/>
            <person name="Long T.M."/>
            <person name="Aerts A.L."/>
            <person name="Barry K."/>
            <person name="Choi C."/>
            <person name="Clum A."/>
            <person name="Coughlan A.Y."/>
            <person name="Deshpande S."/>
            <person name="Douglass A.P."/>
            <person name="Hanson S.J."/>
            <person name="Klenk H.-P."/>
            <person name="Labutti K."/>
            <person name="Lapidus A."/>
            <person name="Lindquist E."/>
            <person name="Lipzen A."/>
            <person name="Meier-Kolthoff J.P."/>
            <person name="Ohm R.A."/>
            <person name="Otillar R.P."/>
            <person name="Pangilinan J."/>
            <person name="Peng Y."/>
            <person name="Rokas A."/>
            <person name="Rosa C.A."/>
            <person name="Scheuner C."/>
            <person name="Sibirny A.A."/>
            <person name="Slot J.C."/>
            <person name="Stielow J.B."/>
            <person name="Sun H."/>
            <person name="Kurtzman C.P."/>
            <person name="Blackwell M."/>
            <person name="Grigoriev I.V."/>
            <person name="Jeffries T.W."/>
        </authorList>
    </citation>
    <scope>NUCLEOTIDE SEQUENCE [LARGE SCALE GENOMIC DNA]</scope>
    <source>
        <strain evidence="3">NRRL Y-17324</strain>
    </source>
</reference>
<keyword evidence="3" id="KW-1185">Reference proteome</keyword>
<accession>A0A1E4SM48</accession>
<dbReference type="PANTHER" id="PTHR34391">
    <property type="entry name" value="UPF0658 GOLGI APPARATUS MEMBRANE PROTEIN C1952.10C-RELATED"/>
    <property type="match status" value="1"/>
</dbReference>
<feature type="transmembrane region" description="Helical" evidence="1">
    <location>
        <begin position="136"/>
        <end position="155"/>
    </location>
</feature>
<dbReference type="PANTHER" id="PTHR34391:SF1">
    <property type="entry name" value="UPF0658 GOLGI APPARATUS MEMBRANE PROTEIN C1952.10C-RELATED"/>
    <property type="match status" value="1"/>
</dbReference>
<dbReference type="RefSeq" id="XP_020065609.1">
    <property type="nucleotide sequence ID" value="XM_020209183.1"/>
</dbReference>
<dbReference type="GeneID" id="30983319"/>
<name>A0A1E4SM48_9ASCO</name>
<sequence length="401" mass="44972">MFSRQNELAKPFDTSKDSFQEEDYYNFAHVDSPVQLAGPTALHYNDLDALVYDDTADNGDSRRYKVGSRVFLGTSVVLAMLILGCEIYVYVAINVHKKAIKSQQRFAEISIYLALFIFAAVYQLLLTVVGLRTKNMILLAMLCLFYACMLVYTGIQYEEVTNAISAGTGWHRATAATNITTIVILGVTLLAQLAMLWGLRKQVKWVRFKKIGADFSIRRMYTVFQLHRCLLIFDFFFFLGFTVQFIVIMVNNRSSTEFILTVVVLPLTVLILLVADIAATREIKSLTCVTVVAFGGGIAYVLFKMIRLYTKYTSAYDVAVKPGAYFPGRKSMITFGAITLALLFTTLVFEVMVLLNYDHGLLPLVSTYYGKLPGHRKGKAASKAAISMESLPRQDDDSFID</sequence>
<feature type="transmembrane region" description="Helical" evidence="1">
    <location>
        <begin position="229"/>
        <end position="252"/>
    </location>
</feature>
<dbReference type="OrthoDB" id="2448307at2759"/>
<evidence type="ECO:0000313" key="3">
    <source>
        <dbReference type="Proteomes" id="UP000094285"/>
    </source>
</evidence>
<dbReference type="InterPro" id="IPR040410">
    <property type="entry name" value="UPF0658_Golgi"/>
</dbReference>
<gene>
    <name evidence="2" type="ORF">CANTADRAFT_4518</name>
</gene>
<keyword evidence="1" id="KW-0472">Membrane</keyword>
<feature type="transmembrane region" description="Helical" evidence="1">
    <location>
        <begin position="332"/>
        <end position="355"/>
    </location>
</feature>
<organism evidence="2 3">
    <name type="scientific">Suhomyces tanzawaensis NRRL Y-17324</name>
    <dbReference type="NCBI Taxonomy" id="984487"/>
    <lineage>
        <taxon>Eukaryota</taxon>
        <taxon>Fungi</taxon>
        <taxon>Dikarya</taxon>
        <taxon>Ascomycota</taxon>
        <taxon>Saccharomycotina</taxon>
        <taxon>Pichiomycetes</taxon>
        <taxon>Debaryomycetaceae</taxon>
        <taxon>Suhomyces</taxon>
    </lineage>
</organism>
<evidence type="ECO:0000313" key="2">
    <source>
        <dbReference type="EMBL" id="ODV80487.1"/>
    </source>
</evidence>
<keyword evidence="1" id="KW-0812">Transmembrane</keyword>
<dbReference type="GO" id="GO:0005794">
    <property type="term" value="C:Golgi apparatus"/>
    <property type="evidence" value="ECO:0007669"/>
    <property type="project" value="TreeGrafter"/>
</dbReference>
<evidence type="ECO:0000256" key="1">
    <source>
        <dbReference type="SAM" id="Phobius"/>
    </source>
</evidence>
<feature type="transmembrane region" description="Helical" evidence="1">
    <location>
        <begin position="70"/>
        <end position="91"/>
    </location>
</feature>